<name>A0A927IJ43_9BACT</name>
<dbReference type="GO" id="GO:0008983">
    <property type="term" value="F:protein-glutamate O-methyltransferase activity"/>
    <property type="evidence" value="ECO:0007669"/>
    <property type="project" value="UniProtKB-EC"/>
</dbReference>
<dbReference type="EC" id="2.1.1.80" evidence="2"/>
<dbReference type="InterPro" id="IPR022641">
    <property type="entry name" value="CheR_N"/>
</dbReference>
<dbReference type="PANTHER" id="PTHR24422:SF19">
    <property type="entry name" value="CHEMOTAXIS PROTEIN METHYLTRANSFERASE"/>
    <property type="match status" value="1"/>
</dbReference>
<evidence type="ECO:0000256" key="1">
    <source>
        <dbReference type="ARBA" id="ARBA00001541"/>
    </source>
</evidence>
<evidence type="ECO:0000313" key="8">
    <source>
        <dbReference type="Proteomes" id="UP000622317"/>
    </source>
</evidence>
<reference evidence="7" key="1">
    <citation type="submission" date="2020-09" db="EMBL/GenBank/DDBJ databases">
        <title>Pelagicoccus enzymogenes sp. nov. with an EPS production, isolated from marine sediment.</title>
        <authorList>
            <person name="Feng X."/>
        </authorList>
    </citation>
    <scope>NUCLEOTIDE SEQUENCE</scope>
    <source>
        <strain evidence="7">NFK12</strain>
    </source>
</reference>
<dbReference type="InterPro" id="IPR036804">
    <property type="entry name" value="CheR_N_sf"/>
</dbReference>
<evidence type="ECO:0000256" key="2">
    <source>
        <dbReference type="ARBA" id="ARBA00012534"/>
    </source>
</evidence>
<dbReference type="Pfam" id="PF03705">
    <property type="entry name" value="CheR_N"/>
    <property type="match status" value="1"/>
</dbReference>
<dbReference type="InterPro" id="IPR029063">
    <property type="entry name" value="SAM-dependent_MTases_sf"/>
</dbReference>
<comment type="caution">
    <text evidence="7">The sequence shown here is derived from an EMBL/GenBank/DDBJ whole genome shotgun (WGS) entry which is preliminary data.</text>
</comment>
<protein>
    <recommendedName>
        <fullName evidence="2">protein-glutamate O-methyltransferase</fullName>
        <ecNumber evidence="2">2.1.1.80</ecNumber>
    </recommendedName>
</protein>
<dbReference type="Pfam" id="PF01739">
    <property type="entry name" value="CheR"/>
    <property type="match status" value="1"/>
</dbReference>
<dbReference type="Proteomes" id="UP000622317">
    <property type="component" value="Unassembled WGS sequence"/>
</dbReference>
<evidence type="ECO:0000256" key="3">
    <source>
        <dbReference type="ARBA" id="ARBA00022603"/>
    </source>
</evidence>
<dbReference type="SUPFAM" id="SSF47757">
    <property type="entry name" value="Chemotaxis receptor methyltransferase CheR, N-terminal domain"/>
    <property type="match status" value="1"/>
</dbReference>
<evidence type="ECO:0000256" key="5">
    <source>
        <dbReference type="ARBA" id="ARBA00022691"/>
    </source>
</evidence>
<dbReference type="PANTHER" id="PTHR24422">
    <property type="entry name" value="CHEMOTAXIS PROTEIN METHYLTRANSFERASE"/>
    <property type="match status" value="1"/>
</dbReference>
<organism evidence="7 8">
    <name type="scientific">Pelagicoccus enzymogenes</name>
    <dbReference type="NCBI Taxonomy" id="2773457"/>
    <lineage>
        <taxon>Bacteria</taxon>
        <taxon>Pseudomonadati</taxon>
        <taxon>Verrucomicrobiota</taxon>
        <taxon>Opitutia</taxon>
        <taxon>Puniceicoccales</taxon>
        <taxon>Pelagicoccaceae</taxon>
        <taxon>Pelagicoccus</taxon>
    </lineage>
</organism>
<dbReference type="SUPFAM" id="SSF53335">
    <property type="entry name" value="S-adenosyl-L-methionine-dependent methyltransferases"/>
    <property type="match status" value="1"/>
</dbReference>
<evidence type="ECO:0000313" key="7">
    <source>
        <dbReference type="EMBL" id="MBD5781423.1"/>
    </source>
</evidence>
<dbReference type="Gene3D" id="3.40.50.150">
    <property type="entry name" value="Vaccinia Virus protein VP39"/>
    <property type="match status" value="1"/>
</dbReference>
<comment type="catalytic activity">
    <reaction evidence="1">
        <text>L-glutamyl-[protein] + S-adenosyl-L-methionine = [protein]-L-glutamate 5-O-methyl ester + S-adenosyl-L-homocysteine</text>
        <dbReference type="Rhea" id="RHEA:24452"/>
        <dbReference type="Rhea" id="RHEA-COMP:10208"/>
        <dbReference type="Rhea" id="RHEA-COMP:10311"/>
        <dbReference type="ChEBI" id="CHEBI:29973"/>
        <dbReference type="ChEBI" id="CHEBI:57856"/>
        <dbReference type="ChEBI" id="CHEBI:59789"/>
        <dbReference type="ChEBI" id="CHEBI:82795"/>
        <dbReference type="EC" id="2.1.1.80"/>
    </reaction>
</comment>
<dbReference type="Gene3D" id="1.10.155.10">
    <property type="entry name" value="Chemotaxis receptor methyltransferase CheR, N-terminal domain"/>
    <property type="match status" value="1"/>
</dbReference>
<dbReference type="InterPro" id="IPR000780">
    <property type="entry name" value="CheR_MeTrfase"/>
</dbReference>
<keyword evidence="8" id="KW-1185">Reference proteome</keyword>
<proteinExistence type="predicted"/>
<dbReference type="GO" id="GO:0032259">
    <property type="term" value="P:methylation"/>
    <property type="evidence" value="ECO:0007669"/>
    <property type="project" value="UniProtKB-KW"/>
</dbReference>
<sequence>MTPKGKITDQDYSFIRDLIYKETRINLGDSKRELVSARLGKRLRANNLGSYTEYCQMLQSRPNSGELYHLIDAISTNHTFFFREINHFNFLTSHILPTFVNGRLGSGKELKIWSCACSTGEEPYSLAIALEEFLGKQQGYDWSIQCSDISNRVLDFASKGIYDRDRLKNVKDEWLRRYFQKGEKQMEGYFRVRPEISQKLKFQRLNLFAQQYPWHQKFQVIFCRNVMIYFDRETQQELVGRLAQHLVPGGYLLIGHAESLAGIRHPYHSIKPAIYQLPA</sequence>
<dbReference type="PROSITE" id="PS50123">
    <property type="entry name" value="CHER"/>
    <property type="match status" value="1"/>
</dbReference>
<dbReference type="SMART" id="SM00138">
    <property type="entry name" value="MeTrc"/>
    <property type="match status" value="1"/>
</dbReference>
<accession>A0A927IJ43</accession>
<gene>
    <name evidence="7" type="ORF">IEN85_18120</name>
</gene>
<dbReference type="AlphaFoldDB" id="A0A927IJ43"/>
<feature type="domain" description="CheR-type methyltransferase" evidence="6">
    <location>
        <begin position="1"/>
        <end position="279"/>
    </location>
</feature>
<evidence type="ECO:0000256" key="4">
    <source>
        <dbReference type="ARBA" id="ARBA00022679"/>
    </source>
</evidence>
<keyword evidence="5" id="KW-0949">S-adenosyl-L-methionine</keyword>
<evidence type="ECO:0000259" key="6">
    <source>
        <dbReference type="PROSITE" id="PS50123"/>
    </source>
</evidence>
<keyword evidence="4" id="KW-0808">Transferase</keyword>
<dbReference type="PRINTS" id="PR00996">
    <property type="entry name" value="CHERMTFRASE"/>
</dbReference>
<dbReference type="PIRSF" id="PIRSF000410">
    <property type="entry name" value="CheR"/>
    <property type="match status" value="1"/>
</dbReference>
<dbReference type="EMBL" id="JACYFG010000041">
    <property type="protein sequence ID" value="MBD5781423.1"/>
    <property type="molecule type" value="Genomic_DNA"/>
</dbReference>
<dbReference type="InterPro" id="IPR050903">
    <property type="entry name" value="Bact_Chemotaxis_MeTrfase"/>
</dbReference>
<keyword evidence="3" id="KW-0489">Methyltransferase</keyword>
<dbReference type="InterPro" id="IPR022642">
    <property type="entry name" value="CheR_C"/>
</dbReference>
<dbReference type="InterPro" id="IPR026024">
    <property type="entry name" value="Chemotaxis_MeTrfase_CheR"/>
</dbReference>